<dbReference type="HOGENOM" id="CLU_836431_0_0_6"/>
<feature type="compositionally biased region" description="Low complexity" evidence="1">
    <location>
        <begin position="53"/>
        <end position="67"/>
    </location>
</feature>
<feature type="compositionally biased region" description="Polar residues" evidence="1">
    <location>
        <begin position="42"/>
        <end position="52"/>
    </location>
</feature>
<feature type="signal peptide" evidence="2">
    <location>
        <begin position="1"/>
        <end position="36"/>
    </location>
</feature>
<dbReference type="EMBL" id="CP000713">
    <property type="protein sequence ID" value="ABQ93214.1"/>
    <property type="molecule type" value="Genomic_DNA"/>
</dbReference>
<evidence type="ECO:0000256" key="2">
    <source>
        <dbReference type="SAM" id="SignalP"/>
    </source>
</evidence>
<name>A5WC23_PSYWF</name>
<feature type="compositionally biased region" description="Polar residues" evidence="1">
    <location>
        <begin position="121"/>
        <end position="137"/>
    </location>
</feature>
<proteinExistence type="predicted"/>
<feature type="region of interest" description="Disordered" evidence="1">
    <location>
        <begin position="112"/>
        <end position="190"/>
    </location>
</feature>
<evidence type="ECO:0000313" key="3">
    <source>
        <dbReference type="EMBL" id="ABQ93214.1"/>
    </source>
</evidence>
<feature type="region of interest" description="Disordered" evidence="1">
    <location>
        <begin position="42"/>
        <end position="74"/>
    </location>
</feature>
<evidence type="ECO:0000256" key="1">
    <source>
        <dbReference type="SAM" id="MobiDB-lite"/>
    </source>
</evidence>
<protein>
    <submittedName>
        <fullName evidence="3">Uncharacterized protein</fullName>
    </submittedName>
</protein>
<reference evidence="3" key="1">
    <citation type="submission" date="2007-05" db="EMBL/GenBank/DDBJ databases">
        <title>Complete sequence of chromosome of Psychrobacter sp. PRwf-1.</title>
        <authorList>
            <consortium name="US DOE Joint Genome Institute"/>
            <person name="Copeland A."/>
            <person name="Lucas S."/>
            <person name="Lapidus A."/>
            <person name="Barry K."/>
            <person name="Detter J.C."/>
            <person name="Glavina del Rio T."/>
            <person name="Hammon N."/>
            <person name="Israni S."/>
            <person name="Dalin E."/>
            <person name="Tice H."/>
            <person name="Pitluck S."/>
            <person name="Chain P."/>
            <person name="Malfatti S."/>
            <person name="Shin M."/>
            <person name="Vergez L."/>
            <person name="Schmutz J."/>
            <person name="Larimer F."/>
            <person name="Land M."/>
            <person name="Hauser L."/>
            <person name="Kyrpides N."/>
            <person name="Kim E."/>
            <person name="Tiedje J."/>
            <person name="Richardson P."/>
        </authorList>
    </citation>
    <scope>NUCLEOTIDE SEQUENCE [LARGE SCALE GENOMIC DNA]</scope>
    <source>
        <strain evidence="3">PRwf-1</strain>
    </source>
</reference>
<dbReference type="AlphaFoldDB" id="A5WC23"/>
<keyword evidence="2" id="KW-0732">Signal</keyword>
<organism evidence="3">
    <name type="scientific">Psychrobacter sp. (strain PRwf-1)</name>
    <dbReference type="NCBI Taxonomy" id="349106"/>
    <lineage>
        <taxon>Bacteria</taxon>
        <taxon>Pseudomonadati</taxon>
        <taxon>Pseudomonadota</taxon>
        <taxon>Gammaproteobacteria</taxon>
        <taxon>Moraxellales</taxon>
        <taxon>Moraxellaceae</taxon>
        <taxon>Psychrobacter</taxon>
    </lineage>
</organism>
<sequence precursor="true">MSFITSDVVKPSNNKSLLIKKSFMALALLSSLGVAACQPSTEQSAANKTPDNSTQSSQAAQTSDTQTPTPMSAEATAQVKHFEAEFVNKMLDLQQSQQAEYEALQAADAAEQEVATKQADAATSETGSNAEPQTVSKTGPEAGTGTGSEAGSGSEATTKTTDPDITGITGSGEAQAATQQEAKPSQELPGLPLVDLAIKPPEQLTPTEISSRYNVGMQSLYLEEGIPLPAQAIDTLLNIATLTPGVFHNTELAEHLVAKSPALARMLKQYQVWDQIERQQSAELEALKQSQIEAQQKQQAEFDALAKEFNDKIAAYDEQIKNYEQKLKTFN</sequence>
<dbReference type="KEGG" id="prw:PsycPRwf_0259"/>
<gene>
    <name evidence="3" type="ordered locus">PsycPRwf_0259</name>
</gene>
<accession>A5WC23</accession>
<feature type="chain" id="PRO_5005660068" evidence="2">
    <location>
        <begin position="37"/>
        <end position="331"/>
    </location>
</feature>